<reference evidence="1 2" key="1">
    <citation type="journal article" date="2018" name="Front. Plant Sci.">
        <title>Red Clover (Trifolium pratense) and Zigzag Clover (T. medium) - A Picture of Genomic Similarities and Differences.</title>
        <authorList>
            <person name="Dluhosova J."/>
            <person name="Istvanek J."/>
            <person name="Nedelnik J."/>
            <person name="Repkova J."/>
        </authorList>
    </citation>
    <scope>NUCLEOTIDE SEQUENCE [LARGE SCALE GENOMIC DNA]</scope>
    <source>
        <strain evidence="2">cv. 10/8</strain>
        <tissue evidence="1">Leaf</tissue>
    </source>
</reference>
<accession>A0A392WG77</accession>
<dbReference type="AlphaFoldDB" id="A0A392WG77"/>
<organism evidence="1 2">
    <name type="scientific">Trifolium medium</name>
    <dbReference type="NCBI Taxonomy" id="97028"/>
    <lineage>
        <taxon>Eukaryota</taxon>
        <taxon>Viridiplantae</taxon>
        <taxon>Streptophyta</taxon>
        <taxon>Embryophyta</taxon>
        <taxon>Tracheophyta</taxon>
        <taxon>Spermatophyta</taxon>
        <taxon>Magnoliopsida</taxon>
        <taxon>eudicotyledons</taxon>
        <taxon>Gunneridae</taxon>
        <taxon>Pentapetalae</taxon>
        <taxon>rosids</taxon>
        <taxon>fabids</taxon>
        <taxon>Fabales</taxon>
        <taxon>Fabaceae</taxon>
        <taxon>Papilionoideae</taxon>
        <taxon>50 kb inversion clade</taxon>
        <taxon>NPAAA clade</taxon>
        <taxon>Hologalegina</taxon>
        <taxon>IRL clade</taxon>
        <taxon>Trifolieae</taxon>
        <taxon>Trifolium</taxon>
    </lineage>
</organism>
<name>A0A392WG77_9FABA</name>
<dbReference type="Proteomes" id="UP000265520">
    <property type="component" value="Unassembled WGS sequence"/>
</dbReference>
<evidence type="ECO:0000313" key="1">
    <source>
        <dbReference type="EMBL" id="MCI98292.1"/>
    </source>
</evidence>
<keyword evidence="2" id="KW-1185">Reference proteome</keyword>
<evidence type="ECO:0000313" key="2">
    <source>
        <dbReference type="Proteomes" id="UP000265520"/>
    </source>
</evidence>
<feature type="non-terminal residue" evidence="1">
    <location>
        <position position="1"/>
    </location>
</feature>
<feature type="non-terminal residue" evidence="1">
    <location>
        <position position="60"/>
    </location>
</feature>
<sequence>VKENHASETKKLGEEVKALGETITSLTQDRDAVVATSSELAGGKAALEEEVEELKKSVAI</sequence>
<proteinExistence type="predicted"/>
<comment type="caution">
    <text evidence="1">The sequence shown here is derived from an EMBL/GenBank/DDBJ whole genome shotgun (WGS) entry which is preliminary data.</text>
</comment>
<dbReference type="EMBL" id="LXQA011469360">
    <property type="protein sequence ID" value="MCI98292.1"/>
    <property type="molecule type" value="Genomic_DNA"/>
</dbReference>
<protein>
    <submittedName>
        <fullName evidence="1">Uncharacterized protein</fullName>
    </submittedName>
</protein>